<name>A0A6G9YH67_9NOCA</name>
<dbReference type="AlphaFoldDB" id="A0A6G9YH67"/>
<dbReference type="KEGG" id="nah:F5544_22625"/>
<organism evidence="1 2">
    <name type="scientific">Nocardia arthritidis</name>
    <dbReference type="NCBI Taxonomy" id="228602"/>
    <lineage>
        <taxon>Bacteria</taxon>
        <taxon>Bacillati</taxon>
        <taxon>Actinomycetota</taxon>
        <taxon>Actinomycetes</taxon>
        <taxon>Mycobacteriales</taxon>
        <taxon>Nocardiaceae</taxon>
        <taxon>Nocardia</taxon>
    </lineage>
</organism>
<proteinExistence type="predicted"/>
<protein>
    <submittedName>
        <fullName evidence="1">Uncharacterized protein</fullName>
    </submittedName>
</protein>
<sequence length="57" mass="6412">MNCWGSNPQGGCDDGVATAYDNVDGLDMWVFYSKHCGAKWRLVDDVRACFKDHHYVG</sequence>
<keyword evidence="2" id="KW-1185">Reference proteome</keyword>
<dbReference type="RefSeq" id="WP_167475078.1">
    <property type="nucleotide sequence ID" value="NZ_CP046172.1"/>
</dbReference>
<reference evidence="1 2" key="1">
    <citation type="journal article" date="2019" name="ACS Chem. Biol.">
        <title>Identification and Mobilization of a Cryptic Antibiotic Biosynthesis Gene Locus from a Human-Pathogenic Nocardia Isolate.</title>
        <authorList>
            <person name="Herisse M."/>
            <person name="Ishida K."/>
            <person name="Porter J.L."/>
            <person name="Howden B."/>
            <person name="Hertweck C."/>
            <person name="Stinear T.P."/>
            <person name="Pidot S.J."/>
        </authorList>
    </citation>
    <scope>NUCLEOTIDE SEQUENCE [LARGE SCALE GENOMIC DNA]</scope>
    <source>
        <strain evidence="1 2">AUSMDU00012717</strain>
    </source>
</reference>
<evidence type="ECO:0000313" key="1">
    <source>
        <dbReference type="EMBL" id="QIS12386.1"/>
    </source>
</evidence>
<accession>A0A6G9YH67</accession>
<evidence type="ECO:0000313" key="2">
    <source>
        <dbReference type="Proteomes" id="UP000503540"/>
    </source>
</evidence>
<dbReference type="EMBL" id="CP046172">
    <property type="protein sequence ID" value="QIS12386.1"/>
    <property type="molecule type" value="Genomic_DNA"/>
</dbReference>
<dbReference type="Proteomes" id="UP000503540">
    <property type="component" value="Chromosome"/>
</dbReference>
<gene>
    <name evidence="1" type="ORF">F5544_22625</name>
</gene>